<keyword evidence="2" id="KW-1185">Reference proteome</keyword>
<dbReference type="RefSeq" id="WP_130075272.1">
    <property type="nucleotide sequence ID" value="NZ_CP048659.1"/>
</dbReference>
<gene>
    <name evidence="1" type="ORF">G0028_07670</name>
</gene>
<dbReference type="AlphaFoldDB" id="A0A4Q4GRT1"/>
<proteinExistence type="predicted"/>
<dbReference type="OrthoDB" id="6691528at2"/>
<accession>A0A4Q4GRT1</accession>
<sequence>MSFITINDADRILGSDFAPDGDKARLILLANTWMKNEVSFVPDPIDPLLQDAACEIIKGIQAGVIYSGVARQTVSESVKADTVQVTETFVEGSVDISEFEQIAKALIASLDLVNPNKMPFGILIMRV</sequence>
<organism evidence="1 2">
    <name type="scientific">Acinetobacter piscicola</name>
    <dbReference type="NCBI Taxonomy" id="2006115"/>
    <lineage>
        <taxon>Bacteria</taxon>
        <taxon>Pseudomonadati</taxon>
        <taxon>Pseudomonadota</taxon>
        <taxon>Gammaproteobacteria</taxon>
        <taxon>Moraxellales</taxon>
        <taxon>Moraxellaceae</taxon>
        <taxon>Acinetobacter</taxon>
    </lineage>
</organism>
<evidence type="ECO:0000313" key="2">
    <source>
        <dbReference type="Proteomes" id="UP000593966"/>
    </source>
</evidence>
<dbReference type="EMBL" id="CP048659">
    <property type="protein sequence ID" value="QOW45781.1"/>
    <property type="molecule type" value="Genomic_DNA"/>
</dbReference>
<name>A0A4Q4GRT1_9GAMM</name>
<dbReference type="Proteomes" id="UP000593966">
    <property type="component" value="Chromosome"/>
</dbReference>
<evidence type="ECO:0000313" key="1">
    <source>
        <dbReference type="EMBL" id="QOW45781.1"/>
    </source>
</evidence>
<protein>
    <submittedName>
        <fullName evidence="1">Uncharacterized protein</fullName>
    </submittedName>
</protein>
<reference evidence="1 2" key="1">
    <citation type="submission" date="2020-02" db="EMBL/GenBank/DDBJ databases">
        <title>Tigecycline-resistant Acinetobacter species from pigs and migratory birds.</title>
        <authorList>
            <person name="Chen C."/>
            <person name="Sun J."/>
            <person name="Liao X.-P."/>
            <person name="Liu Y.-H."/>
        </authorList>
    </citation>
    <scope>NUCLEOTIDE SEQUENCE [LARGE SCALE GENOMIC DNA]</scope>
    <source>
        <strain evidence="1 2">YH12207_T</strain>
    </source>
</reference>